<organism evidence="1 2">
    <name type="scientific">Frankliniella fusca</name>
    <dbReference type="NCBI Taxonomy" id="407009"/>
    <lineage>
        <taxon>Eukaryota</taxon>
        <taxon>Metazoa</taxon>
        <taxon>Ecdysozoa</taxon>
        <taxon>Arthropoda</taxon>
        <taxon>Hexapoda</taxon>
        <taxon>Insecta</taxon>
        <taxon>Pterygota</taxon>
        <taxon>Neoptera</taxon>
        <taxon>Paraneoptera</taxon>
        <taxon>Thysanoptera</taxon>
        <taxon>Terebrantia</taxon>
        <taxon>Thripoidea</taxon>
        <taxon>Thripidae</taxon>
        <taxon>Frankliniella</taxon>
    </lineage>
</organism>
<dbReference type="EMBL" id="JAHWGI010001226">
    <property type="protein sequence ID" value="KAK3925270.1"/>
    <property type="molecule type" value="Genomic_DNA"/>
</dbReference>
<reference evidence="1" key="2">
    <citation type="journal article" date="2023" name="BMC Genomics">
        <title>Pest status, molecular evolution, and epigenetic factors derived from the genome assembly of Frankliniella fusca, a thysanopteran phytovirus vector.</title>
        <authorList>
            <person name="Catto M.A."/>
            <person name="Labadie P.E."/>
            <person name="Jacobson A.L."/>
            <person name="Kennedy G.G."/>
            <person name="Srinivasan R."/>
            <person name="Hunt B.G."/>
        </authorList>
    </citation>
    <scope>NUCLEOTIDE SEQUENCE</scope>
    <source>
        <strain evidence="1">PL_HMW_Pooled</strain>
    </source>
</reference>
<dbReference type="Proteomes" id="UP001219518">
    <property type="component" value="Unassembled WGS sequence"/>
</dbReference>
<accession>A0AAE1HPS5</accession>
<proteinExistence type="predicted"/>
<reference evidence="1" key="1">
    <citation type="submission" date="2021-07" db="EMBL/GenBank/DDBJ databases">
        <authorList>
            <person name="Catto M.A."/>
            <person name="Jacobson A."/>
            <person name="Kennedy G."/>
            <person name="Labadie P."/>
            <person name="Hunt B.G."/>
            <person name="Srinivasan R."/>
        </authorList>
    </citation>
    <scope>NUCLEOTIDE SEQUENCE</scope>
    <source>
        <strain evidence="1">PL_HMW_Pooled</strain>
        <tissue evidence="1">Head</tissue>
    </source>
</reference>
<evidence type="ECO:0000313" key="1">
    <source>
        <dbReference type="EMBL" id="KAK3925270.1"/>
    </source>
</evidence>
<evidence type="ECO:0000313" key="2">
    <source>
        <dbReference type="Proteomes" id="UP001219518"/>
    </source>
</evidence>
<dbReference type="AlphaFoldDB" id="A0AAE1HPS5"/>
<keyword evidence="2" id="KW-1185">Reference proteome</keyword>
<name>A0AAE1HPS5_9NEOP</name>
<gene>
    <name evidence="1" type="ORF">KUF71_013477</name>
</gene>
<protein>
    <submittedName>
        <fullName evidence="1">1-deoxy-D-xylulose 5-phosphate reductoisomerase</fullName>
    </submittedName>
</protein>
<comment type="caution">
    <text evidence="1">The sequence shown here is derived from an EMBL/GenBank/DDBJ whole genome shotgun (WGS) entry which is preliminary data.</text>
</comment>
<sequence>MWNINSRKINWSHFHQAAPVSEGSTEMMEMLRKWVYAMLDGDITSSGPLTNDQPERSSGPIINVTLEDLNTGTVLLLA</sequence>